<accession>A0A1A0DIG5</accession>
<gene>
    <name evidence="1" type="ORF">SRCM100623_00502</name>
</gene>
<dbReference type="AlphaFoldDB" id="A0A1A0DIG5"/>
<dbReference type="eggNOG" id="ENOG502ZPM6">
    <property type="taxonomic scope" value="Bacteria"/>
</dbReference>
<comment type="caution">
    <text evidence="1">The sequence shown here is derived from an EMBL/GenBank/DDBJ whole genome shotgun (WGS) entry which is preliminary data.</text>
</comment>
<dbReference type="GeneID" id="60376526"/>
<organism evidence="1 2">
    <name type="scientific">Acetobacter pasteurianus</name>
    <name type="common">Acetobacter turbidans</name>
    <dbReference type="NCBI Taxonomy" id="438"/>
    <lineage>
        <taxon>Bacteria</taxon>
        <taxon>Pseudomonadati</taxon>
        <taxon>Pseudomonadota</taxon>
        <taxon>Alphaproteobacteria</taxon>
        <taxon>Acetobacterales</taxon>
        <taxon>Acetobacteraceae</taxon>
        <taxon>Acetobacter</taxon>
    </lineage>
</organism>
<name>A0A1A0DIG5_ACEPA</name>
<proteinExistence type="predicted"/>
<dbReference type="OrthoDB" id="8060768at2"/>
<protein>
    <submittedName>
        <fullName evidence="1">Uncharacterized protein</fullName>
    </submittedName>
</protein>
<dbReference type="RefSeq" id="WP_003623102.1">
    <property type="nucleotide sequence ID" value="NZ_BSCN01000006.1"/>
</dbReference>
<evidence type="ECO:0000313" key="1">
    <source>
        <dbReference type="EMBL" id="OAZ75078.1"/>
    </source>
</evidence>
<dbReference type="PATRIC" id="fig|438.15.peg.571"/>
<sequence length="139" mass="15546">MTEKTDTEDKTWKVRILDLSGGAEDNIVEDVGVFHDLAHANAFARAYVRDSVERCRTPGASAKDVLTTWFSFGEDAVVLDAGEDGWHSANELDDFTAHRATPMERDWRALDPRRLVEDNEDLTDLYGTPDDADNGGHQH</sequence>
<dbReference type="EMBL" id="LYUD01000045">
    <property type="protein sequence ID" value="OAZ75078.1"/>
    <property type="molecule type" value="Genomic_DNA"/>
</dbReference>
<reference evidence="1 2" key="1">
    <citation type="submission" date="2016-05" db="EMBL/GenBank/DDBJ databases">
        <title>Genome sequencing of Acetobacter pasteurianus strain SRCM100623.</title>
        <authorList>
            <person name="Song Y.R."/>
        </authorList>
    </citation>
    <scope>NUCLEOTIDE SEQUENCE [LARGE SCALE GENOMIC DNA]</scope>
    <source>
        <strain evidence="1 2">SRCM100623</strain>
    </source>
</reference>
<evidence type="ECO:0000313" key="2">
    <source>
        <dbReference type="Proteomes" id="UP000093796"/>
    </source>
</evidence>
<dbReference type="Proteomes" id="UP000093796">
    <property type="component" value="Unassembled WGS sequence"/>
</dbReference>